<gene>
    <name evidence="2" type="ORF">LIER_21968</name>
</gene>
<name>A0AAV3QXT7_LITER</name>
<accession>A0AAV3QXT7</accession>
<comment type="caution">
    <text evidence="2">The sequence shown here is derived from an EMBL/GenBank/DDBJ whole genome shotgun (WGS) entry which is preliminary data.</text>
</comment>
<dbReference type="Proteomes" id="UP001454036">
    <property type="component" value="Unassembled WGS sequence"/>
</dbReference>
<feature type="compositionally biased region" description="Polar residues" evidence="1">
    <location>
        <begin position="47"/>
        <end position="57"/>
    </location>
</feature>
<dbReference type="AlphaFoldDB" id="A0AAV3QXT7"/>
<proteinExistence type="predicted"/>
<sequence>MATAAYPLSLGTRSRLWSLEGSGTQPSPPSPTFASSDPLRGERRHYLSSNQPRSASPANSVLVLALSCPATLADRASTGHYKAAIASVGGVGFTASRAALHGDSVFLPPAHSPPPPPVYWAFSCC</sequence>
<evidence type="ECO:0000256" key="1">
    <source>
        <dbReference type="SAM" id="MobiDB-lite"/>
    </source>
</evidence>
<protein>
    <submittedName>
        <fullName evidence="2">Uncharacterized protein</fullName>
    </submittedName>
</protein>
<reference evidence="2 3" key="1">
    <citation type="submission" date="2024-01" db="EMBL/GenBank/DDBJ databases">
        <title>The complete chloroplast genome sequence of Lithospermum erythrorhizon: insights into the phylogenetic relationship among Boraginaceae species and the maternal lineages of purple gromwells.</title>
        <authorList>
            <person name="Okada T."/>
            <person name="Watanabe K."/>
        </authorList>
    </citation>
    <scope>NUCLEOTIDE SEQUENCE [LARGE SCALE GENOMIC DNA]</scope>
</reference>
<organism evidence="2 3">
    <name type="scientific">Lithospermum erythrorhizon</name>
    <name type="common">Purple gromwell</name>
    <name type="synonym">Lithospermum officinale var. erythrorhizon</name>
    <dbReference type="NCBI Taxonomy" id="34254"/>
    <lineage>
        <taxon>Eukaryota</taxon>
        <taxon>Viridiplantae</taxon>
        <taxon>Streptophyta</taxon>
        <taxon>Embryophyta</taxon>
        <taxon>Tracheophyta</taxon>
        <taxon>Spermatophyta</taxon>
        <taxon>Magnoliopsida</taxon>
        <taxon>eudicotyledons</taxon>
        <taxon>Gunneridae</taxon>
        <taxon>Pentapetalae</taxon>
        <taxon>asterids</taxon>
        <taxon>lamiids</taxon>
        <taxon>Boraginales</taxon>
        <taxon>Boraginaceae</taxon>
        <taxon>Boraginoideae</taxon>
        <taxon>Lithospermeae</taxon>
        <taxon>Lithospermum</taxon>
    </lineage>
</organism>
<evidence type="ECO:0000313" key="3">
    <source>
        <dbReference type="Proteomes" id="UP001454036"/>
    </source>
</evidence>
<keyword evidence="3" id="KW-1185">Reference proteome</keyword>
<feature type="region of interest" description="Disordered" evidence="1">
    <location>
        <begin position="17"/>
        <end position="57"/>
    </location>
</feature>
<dbReference type="EMBL" id="BAABME010005901">
    <property type="protein sequence ID" value="GAA0166917.1"/>
    <property type="molecule type" value="Genomic_DNA"/>
</dbReference>
<evidence type="ECO:0000313" key="2">
    <source>
        <dbReference type="EMBL" id="GAA0166917.1"/>
    </source>
</evidence>